<comment type="caution">
    <text evidence="1">The sequence shown here is derived from an EMBL/GenBank/DDBJ whole genome shotgun (WGS) entry which is preliminary data.</text>
</comment>
<proteinExistence type="predicted"/>
<dbReference type="EMBL" id="JANEYG010000077">
    <property type="protein sequence ID" value="KAJ8914208.1"/>
    <property type="molecule type" value="Genomic_DNA"/>
</dbReference>
<gene>
    <name evidence="1" type="ORF">NQ315_002835</name>
</gene>
<organism evidence="1 2">
    <name type="scientific">Exocentrus adspersus</name>
    <dbReference type="NCBI Taxonomy" id="1586481"/>
    <lineage>
        <taxon>Eukaryota</taxon>
        <taxon>Metazoa</taxon>
        <taxon>Ecdysozoa</taxon>
        <taxon>Arthropoda</taxon>
        <taxon>Hexapoda</taxon>
        <taxon>Insecta</taxon>
        <taxon>Pterygota</taxon>
        <taxon>Neoptera</taxon>
        <taxon>Endopterygota</taxon>
        <taxon>Coleoptera</taxon>
        <taxon>Polyphaga</taxon>
        <taxon>Cucujiformia</taxon>
        <taxon>Chrysomeloidea</taxon>
        <taxon>Cerambycidae</taxon>
        <taxon>Lamiinae</taxon>
        <taxon>Acanthocinini</taxon>
        <taxon>Exocentrus</taxon>
    </lineage>
</organism>
<accession>A0AAV8VIZ5</accession>
<name>A0AAV8VIZ5_9CUCU</name>
<evidence type="ECO:0000313" key="2">
    <source>
        <dbReference type="Proteomes" id="UP001159042"/>
    </source>
</evidence>
<keyword evidence="2" id="KW-1185">Reference proteome</keyword>
<dbReference type="AlphaFoldDB" id="A0AAV8VIZ5"/>
<reference evidence="1 2" key="1">
    <citation type="journal article" date="2023" name="Insect Mol. Biol.">
        <title>Genome sequencing provides insights into the evolution of gene families encoding plant cell wall-degrading enzymes in longhorned beetles.</title>
        <authorList>
            <person name="Shin N.R."/>
            <person name="Okamura Y."/>
            <person name="Kirsch R."/>
            <person name="Pauchet Y."/>
        </authorList>
    </citation>
    <scope>NUCLEOTIDE SEQUENCE [LARGE SCALE GENOMIC DNA]</scope>
    <source>
        <strain evidence="1">EAD_L_NR</strain>
    </source>
</reference>
<protein>
    <submittedName>
        <fullName evidence="1">Uncharacterized protein</fullName>
    </submittedName>
</protein>
<dbReference type="Proteomes" id="UP001159042">
    <property type="component" value="Unassembled WGS sequence"/>
</dbReference>
<sequence>MSSTDYSSDEELPDAIREATSVATLKLLPDKLLARYEKQYQHFVNWCALKKVKTPKDEVLLAHFLEM</sequence>
<evidence type="ECO:0000313" key="1">
    <source>
        <dbReference type="EMBL" id="KAJ8914208.1"/>
    </source>
</evidence>